<evidence type="ECO:0000313" key="1">
    <source>
        <dbReference type="EMBL" id="CAD9015796.1"/>
    </source>
</evidence>
<name>A0A7S1NF26_9EUGL</name>
<gene>
    <name evidence="1" type="ORF">EGYM00392_LOCUS26905</name>
</gene>
<sequence>MMSRSKIGRFGLKITCMQPARGAALSEDEPHNLRRTLSAALHTDVMVHILPSLVQSVFYGGHRMQDRRMSELLGMGKKGGRGAVENGPAGSRIGSDTGTACTGLYITIVHWTH</sequence>
<accession>A0A7S1NF26</accession>
<organism evidence="1">
    <name type="scientific">Eutreptiella gymnastica</name>
    <dbReference type="NCBI Taxonomy" id="73025"/>
    <lineage>
        <taxon>Eukaryota</taxon>
        <taxon>Discoba</taxon>
        <taxon>Euglenozoa</taxon>
        <taxon>Euglenida</taxon>
        <taxon>Spirocuta</taxon>
        <taxon>Euglenophyceae</taxon>
        <taxon>Eutreptiales</taxon>
        <taxon>Eutreptiaceae</taxon>
        <taxon>Eutreptiella</taxon>
    </lineage>
</organism>
<protein>
    <submittedName>
        <fullName evidence="1">Uncharacterized protein</fullName>
    </submittedName>
</protein>
<dbReference type="AlphaFoldDB" id="A0A7S1NF26"/>
<reference evidence="1" key="1">
    <citation type="submission" date="2021-01" db="EMBL/GenBank/DDBJ databases">
        <authorList>
            <person name="Corre E."/>
            <person name="Pelletier E."/>
            <person name="Niang G."/>
            <person name="Scheremetjew M."/>
            <person name="Finn R."/>
            <person name="Kale V."/>
            <person name="Holt S."/>
            <person name="Cochrane G."/>
            <person name="Meng A."/>
            <person name="Brown T."/>
            <person name="Cohen L."/>
        </authorList>
    </citation>
    <scope>NUCLEOTIDE SEQUENCE</scope>
    <source>
        <strain evidence="1">NIES-381</strain>
    </source>
</reference>
<proteinExistence type="predicted"/>
<dbReference type="EMBL" id="HBGA01071968">
    <property type="protein sequence ID" value="CAD9015796.1"/>
    <property type="molecule type" value="Transcribed_RNA"/>
</dbReference>